<name>A0A7V6DQL3_9BACT</name>
<gene>
    <name evidence="1" type="ORF">ENV52_11420</name>
</gene>
<proteinExistence type="predicted"/>
<comment type="caution">
    <text evidence="1">The sequence shown here is derived from an EMBL/GenBank/DDBJ whole genome shotgun (WGS) entry which is preliminary data.</text>
</comment>
<dbReference type="EMBL" id="DTGR01000179">
    <property type="protein sequence ID" value="HHS30296.1"/>
    <property type="molecule type" value="Genomic_DNA"/>
</dbReference>
<dbReference type="AlphaFoldDB" id="A0A7V6DQL3"/>
<evidence type="ECO:0000313" key="1">
    <source>
        <dbReference type="EMBL" id="HHS30296.1"/>
    </source>
</evidence>
<accession>A0A7V6DQL3</accession>
<organism evidence="1">
    <name type="scientific">Desulfobacca acetoxidans</name>
    <dbReference type="NCBI Taxonomy" id="60893"/>
    <lineage>
        <taxon>Bacteria</taxon>
        <taxon>Pseudomonadati</taxon>
        <taxon>Thermodesulfobacteriota</taxon>
        <taxon>Desulfobaccia</taxon>
        <taxon>Desulfobaccales</taxon>
        <taxon>Desulfobaccaceae</taxon>
        <taxon>Desulfobacca</taxon>
    </lineage>
</organism>
<sequence>MFEESEKQMKVCCTCIFWSYQHKGFCHRLEQGAGKFWMCEDWTAMDADAAESLPETLDDAAAGSLEG</sequence>
<protein>
    <submittedName>
        <fullName evidence="1">Uncharacterized protein</fullName>
    </submittedName>
</protein>
<reference evidence="1" key="1">
    <citation type="journal article" date="2020" name="mSystems">
        <title>Genome- and Community-Level Interaction Insights into Carbon Utilization and Element Cycling Functions of Hydrothermarchaeota in Hydrothermal Sediment.</title>
        <authorList>
            <person name="Zhou Z."/>
            <person name="Liu Y."/>
            <person name="Xu W."/>
            <person name="Pan J."/>
            <person name="Luo Z.H."/>
            <person name="Li M."/>
        </authorList>
    </citation>
    <scope>NUCLEOTIDE SEQUENCE [LARGE SCALE GENOMIC DNA]</scope>
    <source>
        <strain evidence="1">SpSt-767</strain>
    </source>
</reference>